<proteinExistence type="predicted"/>
<reference evidence="1" key="1">
    <citation type="journal article" date="2016" name="Genome Announc.">
        <title>Draft Genome Sequence of Lactobacillus plantarum 2025.</title>
        <authorList>
            <person name="Karlyshev A.V."/>
            <person name="Khlebnikov V.C."/>
            <person name="Kosarev I.V."/>
            <person name="Abramov V.M."/>
        </authorList>
    </citation>
    <scope>NUCLEOTIDE SEQUENCE [LARGE SCALE GENOMIC DNA]</scope>
    <source>
        <strain evidence="1">2025</strain>
    </source>
</reference>
<accession>A0A837NPV1</accession>
<dbReference type="Gene3D" id="1.10.10.10">
    <property type="entry name" value="Winged helix-like DNA-binding domain superfamily/Winged helix DNA-binding domain"/>
    <property type="match status" value="1"/>
</dbReference>
<dbReference type="EMBL" id="AVFJ02000004">
    <property type="protein sequence ID" value="KPL57463.1"/>
    <property type="molecule type" value="Genomic_DNA"/>
</dbReference>
<dbReference type="SUPFAM" id="SSF46785">
    <property type="entry name" value="Winged helix' DNA-binding domain"/>
    <property type="match status" value="1"/>
</dbReference>
<dbReference type="AlphaFoldDB" id="A0A837NPV1"/>
<evidence type="ECO:0000313" key="1">
    <source>
        <dbReference type="EMBL" id="KPL57463.1"/>
    </source>
</evidence>
<dbReference type="InterPro" id="IPR036388">
    <property type="entry name" value="WH-like_DNA-bd_sf"/>
</dbReference>
<dbReference type="RefSeq" id="WP_054518998.1">
    <property type="nucleotide sequence ID" value="NZ_CP076824.1"/>
</dbReference>
<name>A0A837NPV1_LACPN</name>
<comment type="caution">
    <text evidence="1">The sequence shown here is derived from an EMBL/GenBank/DDBJ whole genome shotgun (WGS) entry which is preliminary data.</text>
</comment>
<organism evidence="1">
    <name type="scientific">Lactiplantibacillus plantarum 2025</name>
    <dbReference type="NCBI Taxonomy" id="1385856"/>
    <lineage>
        <taxon>Bacteria</taxon>
        <taxon>Bacillati</taxon>
        <taxon>Bacillota</taxon>
        <taxon>Bacilli</taxon>
        <taxon>Lactobacillales</taxon>
        <taxon>Lactobacillaceae</taxon>
        <taxon>Lactiplantibacillus</taxon>
    </lineage>
</organism>
<dbReference type="InterPro" id="IPR036390">
    <property type="entry name" value="WH_DNA-bd_sf"/>
</dbReference>
<protein>
    <submittedName>
        <fullName evidence="1">PadR family transcriptional regulator</fullName>
    </submittedName>
</protein>
<gene>
    <name evidence="1" type="ORF">N876_0202155</name>
</gene>
<sequence>MPANFYQRLIDKYEPMTEAAFLVLVSVRQPITSEAIPAKIAEMTNNQLQLGLGTLFTNLHAMTKDYLMTERVDENDVHTYEITGSGESVLAAERKRLQLLNQICEQADCNGLI</sequence>